<keyword evidence="3" id="KW-0540">Nuclease</keyword>
<dbReference type="PANTHER" id="PTHR37984:SF5">
    <property type="entry name" value="PROTEIN NYNRIN-LIKE"/>
    <property type="match status" value="1"/>
</dbReference>
<evidence type="ECO:0000256" key="6">
    <source>
        <dbReference type="SAM" id="MobiDB-lite"/>
    </source>
</evidence>
<evidence type="ECO:0000256" key="3">
    <source>
        <dbReference type="ARBA" id="ARBA00022722"/>
    </source>
</evidence>
<keyword evidence="9" id="KW-1185">Reference proteome</keyword>
<dbReference type="Proteomes" id="UP000005237">
    <property type="component" value="Unassembled WGS sequence"/>
</dbReference>
<dbReference type="GO" id="GO:0016779">
    <property type="term" value="F:nucleotidyltransferase activity"/>
    <property type="evidence" value="ECO:0007669"/>
    <property type="project" value="UniProtKB-KW"/>
</dbReference>
<dbReference type="PANTHER" id="PTHR37984">
    <property type="entry name" value="PROTEIN CBG26694"/>
    <property type="match status" value="1"/>
</dbReference>
<keyword evidence="1" id="KW-0808">Transferase</keyword>
<dbReference type="SUPFAM" id="SSF57756">
    <property type="entry name" value="Retrovirus zinc finger-like domains"/>
    <property type="match status" value="1"/>
</dbReference>
<feature type="domain" description="CCHC-type" evidence="7">
    <location>
        <begin position="233"/>
        <end position="249"/>
    </location>
</feature>
<dbReference type="InterPro" id="IPR001878">
    <property type="entry name" value="Znf_CCHC"/>
</dbReference>
<dbReference type="GO" id="GO:0003676">
    <property type="term" value="F:nucleic acid binding"/>
    <property type="evidence" value="ECO:0007669"/>
    <property type="project" value="InterPro"/>
</dbReference>
<dbReference type="SUPFAM" id="SSF50630">
    <property type="entry name" value="Acid proteases"/>
    <property type="match status" value="1"/>
</dbReference>
<dbReference type="AlphaFoldDB" id="A0A8R1DQR6"/>
<dbReference type="GO" id="GO:0019899">
    <property type="term" value="F:enzyme binding"/>
    <property type="evidence" value="ECO:0007669"/>
    <property type="project" value="UniProtKB-ARBA"/>
</dbReference>
<evidence type="ECO:0000256" key="4">
    <source>
        <dbReference type="ARBA" id="ARBA00022759"/>
    </source>
</evidence>
<accession>A0A8R1DQR6</accession>
<proteinExistence type="predicted"/>
<dbReference type="GO" id="GO:0008270">
    <property type="term" value="F:zinc ion binding"/>
    <property type="evidence" value="ECO:0007669"/>
    <property type="project" value="UniProtKB-KW"/>
</dbReference>
<dbReference type="GO" id="GO:0005737">
    <property type="term" value="C:cytoplasm"/>
    <property type="evidence" value="ECO:0007669"/>
    <property type="project" value="UniProtKB-ARBA"/>
</dbReference>
<keyword evidence="2" id="KW-0548">Nucleotidyltransferase</keyword>
<dbReference type="Pfam" id="PF00098">
    <property type="entry name" value="zf-CCHC"/>
    <property type="match status" value="1"/>
</dbReference>
<evidence type="ECO:0000313" key="8">
    <source>
        <dbReference type="EnsemblMetazoa" id="CJA09584a.1"/>
    </source>
</evidence>
<keyword evidence="4" id="KW-0255">Endonuclease</keyword>
<dbReference type="CDD" id="cd00303">
    <property type="entry name" value="retropepsin_like"/>
    <property type="match status" value="1"/>
</dbReference>
<name>A0A8R1DQR6_CAEJA</name>
<keyword evidence="5" id="KW-0863">Zinc-finger</keyword>
<evidence type="ECO:0000313" key="9">
    <source>
        <dbReference type="Proteomes" id="UP000005237"/>
    </source>
</evidence>
<dbReference type="SMART" id="SM00343">
    <property type="entry name" value="ZnF_C2HC"/>
    <property type="match status" value="1"/>
</dbReference>
<evidence type="ECO:0000256" key="2">
    <source>
        <dbReference type="ARBA" id="ARBA00022695"/>
    </source>
</evidence>
<evidence type="ECO:0000256" key="5">
    <source>
        <dbReference type="PROSITE-ProRule" id="PRU00047"/>
    </source>
</evidence>
<organism evidence="8 9">
    <name type="scientific">Caenorhabditis japonica</name>
    <dbReference type="NCBI Taxonomy" id="281687"/>
    <lineage>
        <taxon>Eukaryota</taxon>
        <taxon>Metazoa</taxon>
        <taxon>Ecdysozoa</taxon>
        <taxon>Nematoda</taxon>
        <taxon>Chromadorea</taxon>
        <taxon>Rhabditida</taxon>
        <taxon>Rhabditina</taxon>
        <taxon>Rhabditomorpha</taxon>
        <taxon>Rhabditoidea</taxon>
        <taxon>Rhabditidae</taxon>
        <taxon>Peloderinae</taxon>
        <taxon>Caenorhabditis</taxon>
    </lineage>
</organism>
<feature type="compositionally biased region" description="Basic and acidic residues" evidence="6">
    <location>
        <begin position="193"/>
        <end position="215"/>
    </location>
</feature>
<dbReference type="PROSITE" id="PS50158">
    <property type="entry name" value="ZF_CCHC"/>
    <property type="match status" value="1"/>
</dbReference>
<feature type="region of interest" description="Disordered" evidence="6">
    <location>
        <begin position="181"/>
        <end position="225"/>
    </location>
</feature>
<dbReference type="Gene3D" id="4.10.60.10">
    <property type="entry name" value="Zinc finger, CCHC-type"/>
    <property type="match status" value="1"/>
</dbReference>
<keyword evidence="5" id="KW-0479">Metal-binding</keyword>
<dbReference type="InterPro" id="IPR021109">
    <property type="entry name" value="Peptidase_aspartic_dom_sf"/>
</dbReference>
<dbReference type="InterPro" id="IPR050951">
    <property type="entry name" value="Retrovirus_Pol_polyprotein"/>
</dbReference>
<protein>
    <submittedName>
        <fullName evidence="8">CCHC-type domain-containing protein</fullName>
    </submittedName>
</protein>
<dbReference type="InterPro" id="IPR036875">
    <property type="entry name" value="Znf_CCHC_sf"/>
</dbReference>
<dbReference type="Gene3D" id="2.40.70.10">
    <property type="entry name" value="Acid Proteases"/>
    <property type="match status" value="1"/>
</dbReference>
<reference evidence="8" key="2">
    <citation type="submission" date="2022-06" db="UniProtKB">
        <authorList>
            <consortium name="EnsemblMetazoa"/>
        </authorList>
    </citation>
    <scope>IDENTIFICATION</scope>
    <source>
        <strain evidence="8">DF5081</strain>
    </source>
</reference>
<sequence>MNKMMRVAALPEPKVFDGSGSFGEFKRTFLMKFREVVDDDEDLVAILEENFLVGTAKSLFRSLENRRKRPIKVLFEEFEEKLKRRQGDNQTHALAVFEELSRGAGQKMWEYLVEVEKWSRKGYPEAGKTTISQMRVTKLMKAAKDDRNLHNLLIMKRRETPVEEQYDTLKDIVLLQENERKKEQDYRTGATDGNDRTESHWDGSERWKKSEKEEQLSDGEASQKSVDQRSSMKCYNCGGVGHIAKQCTSKIVANVVRKDQLEGTRSSMVKMWENCEILGQKRKFTIDSGAVVSVISSGAWEKLKRGCVDWKERCEVLAKPHFKLVNASRLAMPVQEQVKLDIKIKDRKAVVIFQIVRNNADIFLLGANAFKAVGIELRWKAKEAVVQRESRHGYSSGVHLNTWRMKRENMQTNADASVAKGSRVRMERR</sequence>
<keyword evidence="5" id="KW-0862">Zinc</keyword>
<keyword evidence="4" id="KW-0378">Hydrolase</keyword>
<evidence type="ECO:0000256" key="1">
    <source>
        <dbReference type="ARBA" id="ARBA00022679"/>
    </source>
</evidence>
<dbReference type="GO" id="GO:0004519">
    <property type="term" value="F:endonuclease activity"/>
    <property type="evidence" value="ECO:0007669"/>
    <property type="project" value="UniProtKB-KW"/>
</dbReference>
<reference evidence="9" key="1">
    <citation type="submission" date="2010-08" db="EMBL/GenBank/DDBJ databases">
        <authorList>
            <consortium name="Caenorhabditis japonica Sequencing Consortium"/>
            <person name="Wilson R.K."/>
        </authorList>
    </citation>
    <scope>NUCLEOTIDE SEQUENCE [LARGE SCALE GENOMIC DNA]</scope>
    <source>
        <strain evidence="9">DF5081</strain>
    </source>
</reference>
<evidence type="ECO:0000259" key="7">
    <source>
        <dbReference type="PROSITE" id="PS50158"/>
    </source>
</evidence>
<dbReference type="EnsemblMetazoa" id="CJA09584a.1">
    <property type="protein sequence ID" value="CJA09584a.1"/>
    <property type="gene ID" value="WBGene00128788"/>
</dbReference>